<accession>A0A6A5RA98</accession>
<gene>
    <name evidence="1" type="ORF">M421DRAFT_23128</name>
</gene>
<feature type="non-terminal residue" evidence="1">
    <location>
        <position position="63"/>
    </location>
</feature>
<dbReference type="EMBL" id="ML978987">
    <property type="protein sequence ID" value="KAF1925141.1"/>
    <property type="molecule type" value="Genomic_DNA"/>
</dbReference>
<feature type="non-terminal residue" evidence="1">
    <location>
        <position position="1"/>
    </location>
</feature>
<keyword evidence="2" id="KW-1185">Reference proteome</keyword>
<evidence type="ECO:0008006" key="3">
    <source>
        <dbReference type="Google" id="ProtNLM"/>
    </source>
</evidence>
<proteinExistence type="predicted"/>
<evidence type="ECO:0000313" key="1">
    <source>
        <dbReference type="EMBL" id="KAF1925141.1"/>
    </source>
</evidence>
<dbReference type="AlphaFoldDB" id="A0A6A5RA98"/>
<dbReference type="OrthoDB" id="3780765at2759"/>
<protein>
    <recommendedName>
        <fullName evidence="3">HTH psq-type domain-containing protein</fullName>
    </recommendedName>
</protein>
<sequence>KAAQAWDVPRSTLQERINSCQPNAMAHLNQQRLTPEQECFLVEWILEEDSRAQPPSYPRVREM</sequence>
<name>A0A6A5RA98_9PLEO</name>
<reference evidence="1" key="1">
    <citation type="journal article" date="2020" name="Stud. Mycol.">
        <title>101 Dothideomycetes genomes: a test case for predicting lifestyles and emergence of pathogens.</title>
        <authorList>
            <person name="Haridas S."/>
            <person name="Albert R."/>
            <person name="Binder M."/>
            <person name="Bloem J."/>
            <person name="Labutti K."/>
            <person name="Salamov A."/>
            <person name="Andreopoulos B."/>
            <person name="Baker S."/>
            <person name="Barry K."/>
            <person name="Bills G."/>
            <person name="Bluhm B."/>
            <person name="Cannon C."/>
            <person name="Castanera R."/>
            <person name="Culley D."/>
            <person name="Daum C."/>
            <person name="Ezra D."/>
            <person name="Gonzalez J."/>
            <person name="Henrissat B."/>
            <person name="Kuo A."/>
            <person name="Liang C."/>
            <person name="Lipzen A."/>
            <person name="Lutzoni F."/>
            <person name="Magnuson J."/>
            <person name="Mondo S."/>
            <person name="Nolan M."/>
            <person name="Ohm R."/>
            <person name="Pangilinan J."/>
            <person name="Park H.-J."/>
            <person name="Ramirez L."/>
            <person name="Alfaro M."/>
            <person name="Sun H."/>
            <person name="Tritt A."/>
            <person name="Yoshinaga Y."/>
            <person name="Zwiers L.-H."/>
            <person name="Turgeon B."/>
            <person name="Goodwin S."/>
            <person name="Spatafora J."/>
            <person name="Crous P."/>
            <person name="Grigoriev I."/>
        </authorList>
    </citation>
    <scope>NUCLEOTIDE SEQUENCE</scope>
    <source>
        <strain evidence="1">CBS 183.55</strain>
    </source>
</reference>
<dbReference type="RefSeq" id="XP_033445393.1">
    <property type="nucleotide sequence ID" value="XM_033588406.1"/>
</dbReference>
<dbReference type="Proteomes" id="UP000800082">
    <property type="component" value="Unassembled WGS sequence"/>
</dbReference>
<organism evidence="1 2">
    <name type="scientific">Didymella exigua CBS 183.55</name>
    <dbReference type="NCBI Taxonomy" id="1150837"/>
    <lineage>
        <taxon>Eukaryota</taxon>
        <taxon>Fungi</taxon>
        <taxon>Dikarya</taxon>
        <taxon>Ascomycota</taxon>
        <taxon>Pezizomycotina</taxon>
        <taxon>Dothideomycetes</taxon>
        <taxon>Pleosporomycetidae</taxon>
        <taxon>Pleosporales</taxon>
        <taxon>Pleosporineae</taxon>
        <taxon>Didymellaceae</taxon>
        <taxon>Didymella</taxon>
    </lineage>
</organism>
<evidence type="ECO:0000313" key="2">
    <source>
        <dbReference type="Proteomes" id="UP000800082"/>
    </source>
</evidence>
<dbReference type="GeneID" id="54346053"/>